<dbReference type="SUPFAM" id="SSF52540">
    <property type="entry name" value="P-loop containing nucleoside triphosphate hydrolases"/>
    <property type="match status" value="1"/>
</dbReference>
<proteinExistence type="predicted"/>
<dbReference type="Gene3D" id="3.40.50.300">
    <property type="entry name" value="P-loop containing nucleotide triphosphate hydrolases"/>
    <property type="match status" value="1"/>
</dbReference>
<dbReference type="AlphaFoldDB" id="A0A3M0YY81"/>
<accession>A0A3M0YY81</accession>
<dbReference type="InterPro" id="IPR027417">
    <property type="entry name" value="P-loop_NTPase"/>
</dbReference>
<gene>
    <name evidence="1" type="ORF">D6810_02075</name>
</gene>
<dbReference type="EMBL" id="RFKV01000067">
    <property type="protein sequence ID" value="RMD77080.1"/>
    <property type="molecule type" value="Genomic_DNA"/>
</dbReference>
<dbReference type="Pfam" id="PF13177">
    <property type="entry name" value="DNA_pol3_delta2"/>
    <property type="match status" value="1"/>
</dbReference>
<sequence>MLLKLLKKYRTIRTDLQMYVQANLIKTFGYVISEEEVKSLIVSKYNLGNFKNHRVVSLSLSEKSESLGIEAIRDKVSTLYFSFDEMVFFFIFKSENLTIEAQNFLLKFIEEPVRNLSINLIDSSKSLKSPLLDTLVSRCEIIYITNQTLESRCISAEIKLTLQELEKMEVETLTSIYTYLLRKHSKEISNAKNLPFLVRYRNTELLKSFLIIDILKMQQYNAE</sequence>
<evidence type="ECO:0000313" key="1">
    <source>
        <dbReference type="EMBL" id="RMD77080.1"/>
    </source>
</evidence>
<comment type="caution">
    <text evidence="1">The sequence shown here is derived from an EMBL/GenBank/DDBJ whole genome shotgun (WGS) entry which is preliminary data.</text>
</comment>
<protein>
    <submittedName>
        <fullName evidence="1">Uncharacterized protein</fullName>
    </submittedName>
</protein>
<name>A0A3M0YY81_9BACT</name>
<reference evidence="1 2" key="1">
    <citation type="submission" date="2018-10" db="EMBL/GenBank/DDBJ databases">
        <title>Thermophilic Lithotrophy and Phototrophy in an Intertidal, Iron-rich, Geothermal Spring.</title>
        <authorList>
            <person name="Ward L.M."/>
            <person name="Idei A."/>
            <person name="Nakagawa M."/>
            <person name="Ueno Y."/>
            <person name="Fischer W."/>
            <person name="Mcglynn S.E."/>
        </authorList>
    </citation>
    <scope>NUCLEOTIDE SEQUENCE [LARGE SCALE GENOMIC DNA]</scope>
    <source>
        <strain evidence="1">J137</strain>
    </source>
</reference>
<dbReference type="Proteomes" id="UP000269410">
    <property type="component" value="Unassembled WGS sequence"/>
</dbReference>
<evidence type="ECO:0000313" key="2">
    <source>
        <dbReference type="Proteomes" id="UP000269410"/>
    </source>
</evidence>
<organism evidence="1 2">
    <name type="scientific">Candidatus Dojkabacteria bacterium</name>
    <dbReference type="NCBI Taxonomy" id="2099670"/>
    <lineage>
        <taxon>Bacteria</taxon>
        <taxon>Candidatus Dojkabacteria</taxon>
    </lineage>
</organism>